<keyword evidence="1" id="KW-0812">Transmembrane</keyword>
<protein>
    <submittedName>
        <fullName evidence="2">Uncharacterized protein</fullName>
    </submittedName>
</protein>
<evidence type="ECO:0000313" key="2">
    <source>
        <dbReference type="EMBL" id="GAA2270130.1"/>
    </source>
</evidence>
<keyword evidence="1" id="KW-0472">Membrane</keyword>
<proteinExistence type="predicted"/>
<feature type="transmembrane region" description="Helical" evidence="1">
    <location>
        <begin position="12"/>
        <end position="31"/>
    </location>
</feature>
<name>A0ABN3ET90_9ACTN</name>
<reference evidence="2 3" key="1">
    <citation type="journal article" date="2019" name="Int. J. Syst. Evol. Microbiol.">
        <title>The Global Catalogue of Microorganisms (GCM) 10K type strain sequencing project: providing services to taxonomists for standard genome sequencing and annotation.</title>
        <authorList>
            <consortium name="The Broad Institute Genomics Platform"/>
            <consortium name="The Broad Institute Genome Sequencing Center for Infectious Disease"/>
            <person name="Wu L."/>
            <person name="Ma J."/>
        </authorList>
    </citation>
    <scope>NUCLEOTIDE SEQUENCE [LARGE SCALE GENOMIC DNA]</scope>
    <source>
        <strain evidence="2 3">JCM 7356</strain>
    </source>
</reference>
<dbReference type="Proteomes" id="UP001500305">
    <property type="component" value="Unassembled WGS sequence"/>
</dbReference>
<keyword evidence="1" id="KW-1133">Transmembrane helix</keyword>
<comment type="caution">
    <text evidence="2">The sequence shown here is derived from an EMBL/GenBank/DDBJ whole genome shotgun (WGS) entry which is preliminary data.</text>
</comment>
<sequence>MTCTYTPGVPTHQLIAVAVGLTIGIVFGLRLRRANQRRAGKPLSFDFKAHGGRNFIDQTLLITNPNASDVAPVLAFTALGKDGSAVPGVQVTTAFGSDQGRLVVHSGRGFDVLAFSGPDAALVADVRVTVKKIIAMRTAGPAGYIDAEPLDGNGKPVSRFAPFTAVVLRNPHPVPVSRRIVHLAYDSPKAGASQQVVHRTPIGNLAVVPAGGELVVPVPEPVAAEIRRCSAGRAVSVKTYPSSC</sequence>
<gene>
    <name evidence="2" type="ORF">GCM10010430_64770</name>
</gene>
<organism evidence="2 3">
    <name type="scientific">Kitasatospora cystarginea</name>
    <dbReference type="NCBI Taxonomy" id="58350"/>
    <lineage>
        <taxon>Bacteria</taxon>
        <taxon>Bacillati</taxon>
        <taxon>Actinomycetota</taxon>
        <taxon>Actinomycetes</taxon>
        <taxon>Kitasatosporales</taxon>
        <taxon>Streptomycetaceae</taxon>
        <taxon>Kitasatospora</taxon>
    </lineage>
</organism>
<evidence type="ECO:0000313" key="3">
    <source>
        <dbReference type="Proteomes" id="UP001500305"/>
    </source>
</evidence>
<dbReference type="EMBL" id="BAAATR010000040">
    <property type="protein sequence ID" value="GAA2270130.1"/>
    <property type="molecule type" value="Genomic_DNA"/>
</dbReference>
<accession>A0ABN3ET90</accession>
<keyword evidence="3" id="KW-1185">Reference proteome</keyword>
<evidence type="ECO:0000256" key="1">
    <source>
        <dbReference type="SAM" id="Phobius"/>
    </source>
</evidence>